<gene>
    <name evidence="2" type="ORF">JYZ213_LOCUS12500</name>
</gene>
<sequence length="158" mass="17049">MGFAERFPRWITGILGVVQLAITAAIIGLELRSAYIDLAHGTIWVGLWCVLSGALACVIIYFDQVFINDLCKCYLGDQICCALRGIPSLQSNYSAILDECALAITHNNSASLVCPSVPYDKLGLIKAQLGCAVGMLVTCGIYVMLFLFACFGICFGHD</sequence>
<comment type="caution">
    <text evidence="2">The sequence shown here is derived from an EMBL/GenBank/DDBJ whole genome shotgun (WGS) entry which is preliminary data.</text>
</comment>
<protein>
    <submittedName>
        <fullName evidence="2">Uncharacterized protein</fullName>
    </submittedName>
</protein>
<keyword evidence="1" id="KW-0812">Transmembrane</keyword>
<evidence type="ECO:0000313" key="2">
    <source>
        <dbReference type="EMBL" id="CAF0936915.1"/>
    </source>
</evidence>
<evidence type="ECO:0000313" key="3">
    <source>
        <dbReference type="Proteomes" id="UP000663845"/>
    </source>
</evidence>
<dbReference type="AlphaFoldDB" id="A0A814C1B2"/>
<proteinExistence type="predicted"/>
<dbReference type="Proteomes" id="UP000663845">
    <property type="component" value="Unassembled WGS sequence"/>
</dbReference>
<dbReference type="EMBL" id="CAJNOG010000097">
    <property type="protein sequence ID" value="CAF0936915.1"/>
    <property type="molecule type" value="Genomic_DNA"/>
</dbReference>
<evidence type="ECO:0000256" key="1">
    <source>
        <dbReference type="SAM" id="Phobius"/>
    </source>
</evidence>
<feature type="transmembrane region" description="Helical" evidence="1">
    <location>
        <begin position="41"/>
        <end position="62"/>
    </location>
</feature>
<keyword evidence="1" id="KW-1133">Transmembrane helix</keyword>
<name>A0A814C1B2_9BILA</name>
<feature type="transmembrane region" description="Helical" evidence="1">
    <location>
        <begin position="129"/>
        <end position="155"/>
    </location>
</feature>
<reference evidence="2" key="1">
    <citation type="submission" date="2021-02" db="EMBL/GenBank/DDBJ databases">
        <authorList>
            <person name="Nowell W R."/>
        </authorList>
    </citation>
    <scope>NUCLEOTIDE SEQUENCE</scope>
</reference>
<keyword evidence="1" id="KW-0472">Membrane</keyword>
<organism evidence="2 3">
    <name type="scientific">Adineta steineri</name>
    <dbReference type="NCBI Taxonomy" id="433720"/>
    <lineage>
        <taxon>Eukaryota</taxon>
        <taxon>Metazoa</taxon>
        <taxon>Spiralia</taxon>
        <taxon>Gnathifera</taxon>
        <taxon>Rotifera</taxon>
        <taxon>Eurotatoria</taxon>
        <taxon>Bdelloidea</taxon>
        <taxon>Adinetida</taxon>
        <taxon>Adinetidae</taxon>
        <taxon>Adineta</taxon>
    </lineage>
</organism>
<feature type="transmembrane region" description="Helical" evidence="1">
    <location>
        <begin position="7"/>
        <end position="29"/>
    </location>
</feature>
<accession>A0A814C1B2</accession>